<dbReference type="SUPFAM" id="SSF53474">
    <property type="entry name" value="alpha/beta-Hydrolases"/>
    <property type="match status" value="1"/>
</dbReference>
<dbReference type="InterPro" id="IPR050309">
    <property type="entry name" value="Type-B_Carboxylest/Lipase"/>
</dbReference>
<name>A0AAU9TG82_EUPED</name>
<evidence type="ECO:0000256" key="3">
    <source>
        <dbReference type="ARBA" id="ARBA00022801"/>
    </source>
</evidence>
<keyword evidence="2" id="KW-0719">Serine esterase</keyword>
<evidence type="ECO:0000259" key="7">
    <source>
        <dbReference type="Pfam" id="PF00135"/>
    </source>
</evidence>
<dbReference type="AlphaFoldDB" id="A0AAU9TG82"/>
<dbReference type="Proteomes" id="UP001153954">
    <property type="component" value="Unassembled WGS sequence"/>
</dbReference>
<keyword evidence="9" id="KW-1185">Reference proteome</keyword>
<evidence type="ECO:0000256" key="6">
    <source>
        <dbReference type="RuleBase" id="RU361235"/>
    </source>
</evidence>
<comment type="caution">
    <text evidence="8">The sequence shown here is derived from an EMBL/GenBank/DDBJ whole genome shotgun (WGS) entry which is preliminary data.</text>
</comment>
<keyword evidence="5" id="KW-0325">Glycoprotein</keyword>
<evidence type="ECO:0000256" key="2">
    <source>
        <dbReference type="ARBA" id="ARBA00022487"/>
    </source>
</evidence>
<accession>A0AAU9TG82</accession>
<keyword evidence="4" id="KW-1015">Disulfide bond</keyword>
<feature type="domain" description="Carboxylesterase type B" evidence="7">
    <location>
        <begin position="72"/>
        <end position="589"/>
    </location>
</feature>
<reference evidence="8" key="1">
    <citation type="submission" date="2022-03" db="EMBL/GenBank/DDBJ databases">
        <authorList>
            <person name="Tunstrom K."/>
        </authorList>
    </citation>
    <scope>NUCLEOTIDE SEQUENCE</scope>
</reference>
<evidence type="ECO:0000313" key="8">
    <source>
        <dbReference type="EMBL" id="CAH2084414.1"/>
    </source>
</evidence>
<proteinExistence type="inferred from homology"/>
<dbReference type="InterPro" id="IPR002018">
    <property type="entry name" value="CarbesteraseB"/>
</dbReference>
<organism evidence="8 9">
    <name type="scientific">Euphydryas editha</name>
    <name type="common">Edith's checkerspot</name>
    <dbReference type="NCBI Taxonomy" id="104508"/>
    <lineage>
        <taxon>Eukaryota</taxon>
        <taxon>Metazoa</taxon>
        <taxon>Ecdysozoa</taxon>
        <taxon>Arthropoda</taxon>
        <taxon>Hexapoda</taxon>
        <taxon>Insecta</taxon>
        <taxon>Pterygota</taxon>
        <taxon>Neoptera</taxon>
        <taxon>Endopterygota</taxon>
        <taxon>Lepidoptera</taxon>
        <taxon>Glossata</taxon>
        <taxon>Ditrysia</taxon>
        <taxon>Papilionoidea</taxon>
        <taxon>Nymphalidae</taxon>
        <taxon>Nymphalinae</taxon>
        <taxon>Euphydryas</taxon>
    </lineage>
</organism>
<protein>
    <recommendedName>
        <fullName evidence="6">Carboxylic ester hydrolase</fullName>
        <ecNumber evidence="6">3.1.1.-</ecNumber>
    </recommendedName>
</protein>
<dbReference type="Gene3D" id="3.40.50.1820">
    <property type="entry name" value="alpha/beta hydrolase"/>
    <property type="match status" value="1"/>
</dbReference>
<keyword evidence="3 6" id="KW-0378">Hydrolase</keyword>
<comment type="similarity">
    <text evidence="1 6">Belongs to the type-B carboxylesterase/lipase family.</text>
</comment>
<evidence type="ECO:0000313" key="9">
    <source>
        <dbReference type="Proteomes" id="UP001153954"/>
    </source>
</evidence>
<evidence type="ECO:0000256" key="1">
    <source>
        <dbReference type="ARBA" id="ARBA00005964"/>
    </source>
</evidence>
<sequence>MVRPGETNSQVQWDKDDRMAMFILKLSVDLNQISLIGNYETAKEVMTKLEAIYEHNMDVCYYLTLLLSRHVQVEVSEGIVEGQVVDNEYGCPYFSFKGIPYAEPPVGELRFKAPQPKTPWEGVYNATSHGNQCYSFQTSVGSEDCLYVNVYSPNIAPIDPLPVMVYIHGGGFVGGSGNEEEYGPKYLLRKDVIVVTFNYRLEILGFLSLDTEDIPGNAGMKDQVAALRWIKKNINKFGGDPDNITLFGESAGAASVSFHLVSPMSKGLFNRAITQSGTMISSLSKTFRARDRALLLARDLGCNSTDDKEIYEFLKMQPAANLVNKRIPVSYWQSAKETIFIYYSIVSEKQFGDRERFFYGDTYEVLRNGIHEGVAVISGYTQDEGILWFADNVVPDKVFDQANHFLEFFVPEPYTVNVPLETQMEIGERFRNFYLQNKTASKETLDDLLKFFSMELIIYGAISQQKIIAKKNKNKTYLYKFTCQSELNLVINFLGLQDLFDYRPVVGHADDLAYIFSNFKVDNMSPNTYKMIEQVTTLWTNFAKYGDPTPDDNLGVKWLPYTVENEDYLDIGEVLVPEAHPEKEEMEFWESNFKEFLPVYAP</sequence>
<dbReference type="PROSITE" id="PS00122">
    <property type="entry name" value="CARBOXYLESTERASE_B_1"/>
    <property type="match status" value="1"/>
</dbReference>
<evidence type="ECO:0000256" key="5">
    <source>
        <dbReference type="ARBA" id="ARBA00023180"/>
    </source>
</evidence>
<dbReference type="PROSITE" id="PS00941">
    <property type="entry name" value="CARBOXYLESTERASE_B_2"/>
    <property type="match status" value="1"/>
</dbReference>
<dbReference type="InterPro" id="IPR019826">
    <property type="entry name" value="Carboxylesterase_B_AS"/>
</dbReference>
<dbReference type="Pfam" id="PF00135">
    <property type="entry name" value="COesterase"/>
    <property type="match status" value="1"/>
</dbReference>
<dbReference type="GO" id="GO:0052689">
    <property type="term" value="F:carboxylic ester hydrolase activity"/>
    <property type="evidence" value="ECO:0007669"/>
    <property type="project" value="UniProtKB-KW"/>
</dbReference>
<evidence type="ECO:0000256" key="4">
    <source>
        <dbReference type="ARBA" id="ARBA00023157"/>
    </source>
</evidence>
<dbReference type="EC" id="3.1.1.-" evidence="6"/>
<dbReference type="PANTHER" id="PTHR11559">
    <property type="entry name" value="CARBOXYLESTERASE"/>
    <property type="match status" value="1"/>
</dbReference>
<dbReference type="InterPro" id="IPR029058">
    <property type="entry name" value="AB_hydrolase_fold"/>
</dbReference>
<gene>
    <name evidence="8" type="ORF">EEDITHA_LOCUS979</name>
</gene>
<dbReference type="InterPro" id="IPR019819">
    <property type="entry name" value="Carboxylesterase_B_CS"/>
</dbReference>
<dbReference type="EMBL" id="CAKOGL010000003">
    <property type="protein sequence ID" value="CAH2084414.1"/>
    <property type="molecule type" value="Genomic_DNA"/>
</dbReference>